<reference evidence="14" key="1">
    <citation type="submission" date="2017-05" db="EMBL/GenBank/DDBJ databases">
        <title>Leaf polarity genes in ferns.</title>
        <authorList>
            <person name="Li G.-S."/>
        </authorList>
    </citation>
    <scope>NUCLEOTIDE SEQUENCE</scope>
</reference>
<dbReference type="SMART" id="SM00389">
    <property type="entry name" value="HOX"/>
    <property type="match status" value="1"/>
</dbReference>
<name>A0A2S1CVN2_9MONI</name>
<dbReference type="Gene3D" id="1.10.10.60">
    <property type="entry name" value="Homeodomain-like"/>
    <property type="match status" value="1"/>
</dbReference>
<evidence type="ECO:0000313" key="14">
    <source>
        <dbReference type="EMBL" id="AWD38916.1"/>
    </source>
</evidence>
<dbReference type="InterPro" id="IPR023393">
    <property type="entry name" value="START-like_dom_sf"/>
</dbReference>
<keyword evidence="4 11" id="KW-0175">Coiled coil</keyword>
<dbReference type="Gene3D" id="3.30.530.20">
    <property type="match status" value="1"/>
</dbReference>
<dbReference type="Pfam" id="PF00046">
    <property type="entry name" value="Homeodomain"/>
    <property type="match status" value="1"/>
</dbReference>
<feature type="coiled-coil region" evidence="11">
    <location>
        <begin position="114"/>
        <end position="141"/>
    </location>
</feature>
<keyword evidence="5 9" id="KW-0238">DNA-binding</keyword>
<evidence type="ECO:0000256" key="11">
    <source>
        <dbReference type="SAM" id="Coils"/>
    </source>
</evidence>
<evidence type="ECO:0000256" key="7">
    <source>
        <dbReference type="ARBA" id="ARBA00023163"/>
    </source>
</evidence>
<keyword evidence="8 9" id="KW-0539">Nucleus</keyword>
<dbReference type="PROSITE" id="PS50848">
    <property type="entry name" value="START"/>
    <property type="match status" value="1"/>
</dbReference>
<evidence type="ECO:0000256" key="3">
    <source>
        <dbReference type="ARBA" id="ARBA00023015"/>
    </source>
</evidence>
<dbReference type="CDD" id="cd08875">
    <property type="entry name" value="START_ArGLABRA2_like"/>
    <property type="match status" value="1"/>
</dbReference>
<evidence type="ECO:0000256" key="5">
    <source>
        <dbReference type="ARBA" id="ARBA00023125"/>
    </source>
</evidence>
<gene>
    <name evidence="14" type="primary">C3HDZ2</name>
</gene>
<dbReference type="InterPro" id="IPR044830">
    <property type="entry name" value="HD-Zip_III"/>
</dbReference>
<dbReference type="SUPFAM" id="SSF46689">
    <property type="entry name" value="Homeodomain-like"/>
    <property type="match status" value="1"/>
</dbReference>
<evidence type="ECO:0000259" key="12">
    <source>
        <dbReference type="PROSITE" id="PS50071"/>
    </source>
</evidence>
<evidence type="ECO:0000259" key="13">
    <source>
        <dbReference type="PROSITE" id="PS50848"/>
    </source>
</evidence>
<dbReference type="GO" id="GO:0005634">
    <property type="term" value="C:nucleus"/>
    <property type="evidence" value="ECO:0007669"/>
    <property type="project" value="UniProtKB-SubCell"/>
</dbReference>
<evidence type="ECO:0000256" key="8">
    <source>
        <dbReference type="ARBA" id="ARBA00023242"/>
    </source>
</evidence>
<dbReference type="EMBL" id="MF155613">
    <property type="protein sequence ID" value="AWD38916.1"/>
    <property type="molecule type" value="mRNA"/>
</dbReference>
<dbReference type="PANTHER" id="PTHR45950">
    <property type="entry name" value="HOMEOBOX-LEUCINE ZIPPER PROTEIN ATHB-14"/>
    <property type="match status" value="1"/>
</dbReference>
<evidence type="ECO:0000256" key="9">
    <source>
        <dbReference type="PROSITE-ProRule" id="PRU00108"/>
    </source>
</evidence>
<dbReference type="SUPFAM" id="SSF55961">
    <property type="entry name" value="Bet v1-like"/>
    <property type="match status" value="1"/>
</dbReference>
<dbReference type="SMART" id="SM00234">
    <property type="entry name" value="START"/>
    <property type="match status" value="1"/>
</dbReference>
<dbReference type="InterPro" id="IPR013978">
    <property type="entry name" value="MEKHLA"/>
</dbReference>
<dbReference type="CDD" id="cd00086">
    <property type="entry name" value="homeodomain"/>
    <property type="match status" value="1"/>
</dbReference>
<keyword evidence="6 9" id="KW-0371">Homeobox</keyword>
<sequence>MLDTSCDDSLSVFSRNSMALMVSQPMMKLDHGTHPSSKGTLDPGKYVRYTAEQVQALERVYNECPKPSSLRRQQLIRDYPILQNIEPKQIKVWFQNRRCREKQRRETSRLQTVNSKLTAMNKLLMEENDRLQKQVAQLLYENGYIRQQLQHGGITTDTSCDSVVTSGLQHLSSTQQQSSLHDGTYAGIMSLAEETLSEFLKKATGTAINWIQMPGMKPGPDSISMVNISHGSAGVAARACGLVNLDPAKIVEVIKDKPSWHRECRRMTTMFSTPTSSGGSIEFLYVQMYAPTTLALAKDFYTVRYTSIIEDGSYVVCERSLNGTHAAPIAPQTSSFLRAEMHASGCLIRPCEGSGSIVVIIDHMDLESWSVPEVLRPLYESSASLAHKLTIAALKNLRHIAQEAVLEAPGGGQQPAAVRSLSHRLVKGFNDAVNGFPDDGWASVPGDGLDDVIVMVKHPMCSREQLTLQQSTTAMSSGVLCAKASMLLQNVSPAFLVRFLREHRSEWADNGCEEAMRIGNPAFSGFHASTSNSQLLQPQVHAIEEDEFLELIKMEGQGGLALQGQSLMTLQDMFLLQLCSGLEDNGSGACAQMVFAPIDASVSDDIALIPSGFRVISLDYGSHDQANGGNSTRTLDLASTLEVGSASTTNGGQDGISRLSACGVHANPNAIRSVLTLAFQFSYTEARMHDSVACIARQYVRNVVSSIQRVAMAFISAPPPRQLLSSSSLRLTPPSSPSPPHYLQNNIPSSTPLQGQLSLVRCICQSYKLHVGVDLVHLENESNEAYFNALSKLGDAVLCCSCKPVPMFMYANQAGLDMLEISATSVMALQDLSLEKTLDEESNKGICTLLSQVMQQGYACLSEAAGIRLSSMGRPARYERAIAWKVAEEEEEEEVKGVAFLYMNWSLV</sequence>
<dbReference type="Pfam" id="PF01852">
    <property type="entry name" value="START"/>
    <property type="match status" value="1"/>
</dbReference>
<evidence type="ECO:0000256" key="6">
    <source>
        <dbReference type="ARBA" id="ARBA00023155"/>
    </source>
</evidence>
<feature type="DNA-binding region" description="Homeobox" evidence="9">
    <location>
        <begin position="42"/>
        <end position="105"/>
    </location>
</feature>
<dbReference type="GO" id="GO:0003700">
    <property type="term" value="F:DNA-binding transcription factor activity"/>
    <property type="evidence" value="ECO:0007669"/>
    <property type="project" value="InterPro"/>
</dbReference>
<keyword evidence="3" id="KW-0805">Transcription regulation</keyword>
<dbReference type="GO" id="GO:0003677">
    <property type="term" value="F:DNA binding"/>
    <property type="evidence" value="ECO:0007669"/>
    <property type="project" value="UniProtKB-UniRule"/>
</dbReference>
<feature type="domain" description="START" evidence="13">
    <location>
        <begin position="181"/>
        <end position="384"/>
    </location>
</feature>
<protein>
    <submittedName>
        <fullName evidence="14">Class III homeodomain-leucine zipper protein</fullName>
    </submittedName>
</protein>
<evidence type="ECO:0000256" key="1">
    <source>
        <dbReference type="ARBA" id="ARBA00004123"/>
    </source>
</evidence>
<organism evidence="14">
    <name type="scientific">Thelypteris nipponica</name>
    <dbReference type="NCBI Taxonomy" id="2925009"/>
    <lineage>
        <taxon>Eukaryota</taxon>
        <taxon>Viridiplantae</taxon>
        <taxon>Streptophyta</taxon>
        <taxon>Embryophyta</taxon>
        <taxon>Tracheophyta</taxon>
        <taxon>Polypodiopsida</taxon>
        <taxon>Polypodiidae</taxon>
        <taxon>Polypodiales</taxon>
        <taxon>Aspleniineae</taxon>
        <taxon>Thelypteridaceae</taxon>
        <taxon>Thelypteridoideae</taxon>
        <taxon>Thelypteris</taxon>
    </lineage>
</organism>
<feature type="domain" description="Homeobox" evidence="12">
    <location>
        <begin position="40"/>
        <end position="104"/>
    </location>
</feature>
<dbReference type="PROSITE" id="PS50071">
    <property type="entry name" value="HOMEOBOX_2"/>
    <property type="match status" value="1"/>
</dbReference>
<dbReference type="Pfam" id="PF08670">
    <property type="entry name" value="MEKHLA"/>
    <property type="match status" value="1"/>
</dbReference>
<dbReference type="GO" id="GO:0008289">
    <property type="term" value="F:lipid binding"/>
    <property type="evidence" value="ECO:0007669"/>
    <property type="project" value="InterPro"/>
</dbReference>
<evidence type="ECO:0000256" key="4">
    <source>
        <dbReference type="ARBA" id="ARBA00023054"/>
    </source>
</evidence>
<dbReference type="InterPro" id="IPR009057">
    <property type="entry name" value="Homeodomain-like_sf"/>
</dbReference>
<evidence type="ECO:0000256" key="10">
    <source>
        <dbReference type="RuleBase" id="RU000682"/>
    </source>
</evidence>
<dbReference type="PANTHER" id="PTHR45950:SF7">
    <property type="entry name" value="HOMEOBOX-LEUCINE ZIPPER PROTEIN ATHB-14"/>
    <property type="match status" value="1"/>
</dbReference>
<dbReference type="InterPro" id="IPR001356">
    <property type="entry name" value="HD"/>
</dbReference>
<accession>A0A2S1CVN2</accession>
<keyword evidence="7" id="KW-0804">Transcription</keyword>
<comment type="subcellular location">
    <subcellularLocation>
        <location evidence="1 9 10">Nucleus</location>
    </subcellularLocation>
</comment>
<dbReference type="CDD" id="cd14686">
    <property type="entry name" value="bZIP"/>
    <property type="match status" value="1"/>
</dbReference>
<proteinExistence type="evidence at transcript level"/>
<dbReference type="AlphaFoldDB" id="A0A2S1CVN2"/>
<evidence type="ECO:0000256" key="2">
    <source>
        <dbReference type="ARBA" id="ARBA00010338"/>
    </source>
</evidence>
<comment type="similarity">
    <text evidence="2">Belongs to the HD-ZIP homeobox family. Class III subfamily.</text>
</comment>
<dbReference type="InterPro" id="IPR002913">
    <property type="entry name" value="START_lipid-bd_dom"/>
</dbReference>